<keyword evidence="3" id="KW-1003">Cell membrane</keyword>
<feature type="transmembrane region" description="Helical" evidence="7">
    <location>
        <begin position="105"/>
        <end position="126"/>
    </location>
</feature>
<comment type="subcellular location">
    <subcellularLocation>
        <location evidence="1 7">Cell membrane</location>
        <topology evidence="1 7">Multi-pass membrane protein</topology>
    </subcellularLocation>
</comment>
<dbReference type="SUPFAM" id="SSF161098">
    <property type="entry name" value="MetI-like"/>
    <property type="match status" value="1"/>
</dbReference>
<dbReference type="GO" id="GO:0005886">
    <property type="term" value="C:plasma membrane"/>
    <property type="evidence" value="ECO:0007669"/>
    <property type="project" value="UniProtKB-SubCell"/>
</dbReference>
<evidence type="ECO:0000313" key="9">
    <source>
        <dbReference type="EMBL" id="MRG87859.1"/>
    </source>
</evidence>
<comment type="similarity">
    <text evidence="7">Belongs to the binding-protein-dependent transport system permease family.</text>
</comment>
<dbReference type="Gene3D" id="1.10.3720.10">
    <property type="entry name" value="MetI-like"/>
    <property type="match status" value="1"/>
</dbReference>
<dbReference type="PANTHER" id="PTHR43744">
    <property type="entry name" value="ABC TRANSPORTER PERMEASE PROTEIN MG189-RELATED-RELATED"/>
    <property type="match status" value="1"/>
</dbReference>
<keyword evidence="6 7" id="KW-0472">Membrane</keyword>
<dbReference type="InterPro" id="IPR000515">
    <property type="entry name" value="MetI-like"/>
</dbReference>
<evidence type="ECO:0000256" key="1">
    <source>
        <dbReference type="ARBA" id="ARBA00004651"/>
    </source>
</evidence>
<feature type="transmembrane region" description="Helical" evidence="7">
    <location>
        <begin position="12"/>
        <end position="31"/>
    </location>
</feature>
<dbReference type="InterPro" id="IPR035906">
    <property type="entry name" value="MetI-like_sf"/>
</dbReference>
<reference evidence="9 10" key="1">
    <citation type="submission" date="2019-11" db="EMBL/GenBank/DDBJ databases">
        <authorList>
            <person name="Li J."/>
        </authorList>
    </citation>
    <scope>NUCLEOTIDE SEQUENCE [LARGE SCALE GENOMIC DNA]</scope>
    <source>
        <strain evidence="9 10">J4</strain>
    </source>
</reference>
<keyword evidence="4 7" id="KW-0812">Transmembrane</keyword>
<evidence type="ECO:0000256" key="6">
    <source>
        <dbReference type="ARBA" id="ARBA00023136"/>
    </source>
</evidence>
<evidence type="ECO:0000313" key="10">
    <source>
        <dbReference type="Proteomes" id="UP000480185"/>
    </source>
</evidence>
<feature type="domain" description="ABC transmembrane type-1" evidence="8">
    <location>
        <begin position="70"/>
        <end position="261"/>
    </location>
</feature>
<dbReference type="PANTHER" id="PTHR43744:SF8">
    <property type="entry name" value="SN-GLYCEROL-3-PHOSPHATE TRANSPORT SYSTEM PERMEASE PROTEIN UGPE"/>
    <property type="match status" value="1"/>
</dbReference>
<feature type="transmembrane region" description="Helical" evidence="7">
    <location>
        <begin position="190"/>
        <end position="207"/>
    </location>
</feature>
<sequence length="276" mass="30863">MMEKYTASKFFTEIIMIALAILFIAPIYLVFTNAFKSYNEVLNSTASLPSALSFDNFVKVWEQLNFPVVFMNTLIITVVSVAGILLISSMASYRLVRSPGKVSNILFFIIISAMIIPFQTMMIPLVKVASDFNMIDSIPGIIMMYFGFGVPLAVFLYHGFIKGIPLELEEAAAIDGCGPFRTFFKIVFPLLKPITTTIGILHTLWVWNDFLLPYLMLSSPENQTISLASYVYFGQYMTQWNYALAALTLAIIPVLIMYLFLQKNIIEGISAGAVKG</sequence>
<evidence type="ECO:0000256" key="4">
    <source>
        <dbReference type="ARBA" id="ARBA00022692"/>
    </source>
</evidence>
<dbReference type="EMBL" id="WJNH01000013">
    <property type="protein sequence ID" value="MRG87859.1"/>
    <property type="molecule type" value="Genomic_DNA"/>
</dbReference>
<feature type="transmembrane region" description="Helical" evidence="7">
    <location>
        <begin position="69"/>
        <end position="93"/>
    </location>
</feature>
<dbReference type="OrthoDB" id="9772609at2"/>
<name>A0A6G1XAA4_9BACI</name>
<keyword evidence="10" id="KW-1185">Reference proteome</keyword>
<dbReference type="PROSITE" id="PS50928">
    <property type="entry name" value="ABC_TM1"/>
    <property type="match status" value="1"/>
</dbReference>
<comment type="caution">
    <text evidence="9">The sequence shown here is derived from an EMBL/GenBank/DDBJ whole genome shotgun (WGS) entry which is preliminary data.</text>
</comment>
<evidence type="ECO:0000256" key="3">
    <source>
        <dbReference type="ARBA" id="ARBA00022475"/>
    </source>
</evidence>
<keyword evidence="2 7" id="KW-0813">Transport</keyword>
<accession>A0A6G1XAA4</accession>
<evidence type="ECO:0000256" key="2">
    <source>
        <dbReference type="ARBA" id="ARBA00022448"/>
    </source>
</evidence>
<gene>
    <name evidence="9" type="ORF">GH754_16465</name>
</gene>
<dbReference type="Pfam" id="PF00528">
    <property type="entry name" value="BPD_transp_1"/>
    <property type="match status" value="1"/>
</dbReference>
<evidence type="ECO:0000256" key="7">
    <source>
        <dbReference type="RuleBase" id="RU363032"/>
    </source>
</evidence>
<organism evidence="9 10">
    <name type="scientific">Salinibacillus xinjiangensis</name>
    <dbReference type="NCBI Taxonomy" id="1229268"/>
    <lineage>
        <taxon>Bacteria</taxon>
        <taxon>Bacillati</taxon>
        <taxon>Bacillota</taxon>
        <taxon>Bacilli</taxon>
        <taxon>Bacillales</taxon>
        <taxon>Bacillaceae</taxon>
        <taxon>Salinibacillus</taxon>
    </lineage>
</organism>
<feature type="transmembrane region" description="Helical" evidence="7">
    <location>
        <begin position="138"/>
        <end position="157"/>
    </location>
</feature>
<feature type="transmembrane region" description="Helical" evidence="7">
    <location>
        <begin position="240"/>
        <end position="261"/>
    </location>
</feature>
<evidence type="ECO:0000256" key="5">
    <source>
        <dbReference type="ARBA" id="ARBA00022989"/>
    </source>
</evidence>
<proteinExistence type="inferred from homology"/>
<dbReference type="GO" id="GO:0055085">
    <property type="term" value="P:transmembrane transport"/>
    <property type="evidence" value="ECO:0007669"/>
    <property type="project" value="InterPro"/>
</dbReference>
<evidence type="ECO:0000259" key="8">
    <source>
        <dbReference type="PROSITE" id="PS50928"/>
    </source>
</evidence>
<dbReference type="CDD" id="cd06261">
    <property type="entry name" value="TM_PBP2"/>
    <property type="match status" value="1"/>
</dbReference>
<protein>
    <submittedName>
        <fullName evidence="9">ABC transporter permease subunit</fullName>
    </submittedName>
</protein>
<dbReference type="Proteomes" id="UP000480185">
    <property type="component" value="Unassembled WGS sequence"/>
</dbReference>
<dbReference type="RefSeq" id="WP_153729752.1">
    <property type="nucleotide sequence ID" value="NZ_WJNH01000013.1"/>
</dbReference>
<keyword evidence="5 7" id="KW-1133">Transmembrane helix</keyword>
<dbReference type="AlphaFoldDB" id="A0A6G1XAA4"/>